<evidence type="ECO:0000259" key="12">
    <source>
        <dbReference type="Pfam" id="PF00593"/>
    </source>
</evidence>
<evidence type="ECO:0000259" key="13">
    <source>
        <dbReference type="Pfam" id="PF07715"/>
    </source>
</evidence>
<proteinExistence type="inferred from homology"/>
<dbReference type="SUPFAM" id="SSF56935">
    <property type="entry name" value="Porins"/>
    <property type="match status" value="1"/>
</dbReference>
<dbReference type="PANTHER" id="PTHR30069:SF29">
    <property type="entry name" value="HEMOGLOBIN AND HEMOGLOBIN-HAPTOGLOBIN-BINDING PROTEIN 1-RELATED"/>
    <property type="match status" value="1"/>
</dbReference>
<dbReference type="PROSITE" id="PS52016">
    <property type="entry name" value="TONB_DEPENDENT_REC_3"/>
    <property type="match status" value="1"/>
</dbReference>
<keyword evidence="2 10" id="KW-0813">Transport</keyword>
<dbReference type="InterPro" id="IPR012910">
    <property type="entry name" value="Plug_dom"/>
</dbReference>
<dbReference type="Pfam" id="PF00593">
    <property type="entry name" value="TonB_dep_Rec_b-barrel"/>
    <property type="match status" value="1"/>
</dbReference>
<dbReference type="InterPro" id="IPR000531">
    <property type="entry name" value="Beta-barrel_TonB"/>
</dbReference>
<evidence type="ECO:0000256" key="11">
    <source>
        <dbReference type="RuleBase" id="RU003357"/>
    </source>
</evidence>
<dbReference type="GO" id="GO:0009279">
    <property type="term" value="C:cell outer membrane"/>
    <property type="evidence" value="ECO:0007669"/>
    <property type="project" value="UniProtKB-SubCell"/>
</dbReference>
<evidence type="ECO:0000256" key="4">
    <source>
        <dbReference type="ARBA" id="ARBA00022692"/>
    </source>
</evidence>
<dbReference type="Pfam" id="PF07715">
    <property type="entry name" value="Plug"/>
    <property type="match status" value="1"/>
</dbReference>
<dbReference type="InterPro" id="IPR039426">
    <property type="entry name" value="TonB-dep_rcpt-like"/>
</dbReference>
<comment type="similarity">
    <text evidence="10 11">Belongs to the TonB-dependent receptor family.</text>
</comment>
<evidence type="ECO:0000256" key="10">
    <source>
        <dbReference type="PROSITE-ProRule" id="PRU01360"/>
    </source>
</evidence>
<feature type="domain" description="TonB-dependent receptor-like beta-barrel" evidence="12">
    <location>
        <begin position="215"/>
        <end position="609"/>
    </location>
</feature>
<keyword evidence="5" id="KW-0732">Signal</keyword>
<dbReference type="InterPro" id="IPR036942">
    <property type="entry name" value="Beta-barrel_TonB_sf"/>
</dbReference>
<dbReference type="Gene3D" id="2.170.130.10">
    <property type="entry name" value="TonB-dependent receptor, plug domain"/>
    <property type="match status" value="1"/>
</dbReference>
<protein>
    <recommendedName>
        <fullName evidence="16">TonB-dependent receptor</fullName>
    </recommendedName>
</protein>
<comment type="subcellular location">
    <subcellularLocation>
        <location evidence="1 10">Cell outer membrane</location>
        <topology evidence="1 10">Multi-pass membrane protein</topology>
    </subcellularLocation>
</comment>
<dbReference type="EMBL" id="QNBC01000002">
    <property type="protein sequence ID" value="RKX68162.1"/>
    <property type="molecule type" value="Genomic_DNA"/>
</dbReference>
<evidence type="ECO:0000256" key="9">
    <source>
        <dbReference type="ARBA" id="ARBA00023237"/>
    </source>
</evidence>
<keyword evidence="6 11" id="KW-0798">TonB box</keyword>
<dbReference type="InterPro" id="IPR037066">
    <property type="entry name" value="Plug_dom_sf"/>
</dbReference>
<keyword evidence="3 10" id="KW-1134">Transmembrane beta strand</keyword>
<dbReference type="Proteomes" id="UP000282321">
    <property type="component" value="Unassembled WGS sequence"/>
</dbReference>
<dbReference type="GO" id="GO:0044718">
    <property type="term" value="P:siderophore transmembrane transport"/>
    <property type="evidence" value="ECO:0007669"/>
    <property type="project" value="TreeGrafter"/>
</dbReference>
<dbReference type="AlphaFoldDB" id="A0A660SC52"/>
<comment type="caution">
    <text evidence="14">The sequence shown here is derived from an EMBL/GenBank/DDBJ whole genome shotgun (WGS) entry which is preliminary data.</text>
</comment>
<name>A0A660SC52_UNCT6</name>
<keyword evidence="4 10" id="KW-0812">Transmembrane</keyword>
<dbReference type="Gene3D" id="2.40.170.20">
    <property type="entry name" value="TonB-dependent receptor, beta-barrel domain"/>
    <property type="match status" value="1"/>
</dbReference>
<evidence type="ECO:0000256" key="5">
    <source>
        <dbReference type="ARBA" id="ARBA00022729"/>
    </source>
</evidence>
<evidence type="ECO:0000313" key="14">
    <source>
        <dbReference type="EMBL" id="RKX68162.1"/>
    </source>
</evidence>
<evidence type="ECO:0000256" key="7">
    <source>
        <dbReference type="ARBA" id="ARBA00023136"/>
    </source>
</evidence>
<keyword evidence="9 10" id="KW-0998">Cell outer membrane</keyword>
<evidence type="ECO:0000256" key="3">
    <source>
        <dbReference type="ARBA" id="ARBA00022452"/>
    </source>
</evidence>
<organism evidence="14 15">
    <name type="scientific">candidate division TA06 bacterium</name>
    <dbReference type="NCBI Taxonomy" id="2250710"/>
    <lineage>
        <taxon>Bacteria</taxon>
        <taxon>Bacteria division TA06</taxon>
    </lineage>
</organism>
<evidence type="ECO:0000256" key="8">
    <source>
        <dbReference type="ARBA" id="ARBA00023170"/>
    </source>
</evidence>
<evidence type="ECO:0008006" key="16">
    <source>
        <dbReference type="Google" id="ProtNLM"/>
    </source>
</evidence>
<evidence type="ECO:0000313" key="15">
    <source>
        <dbReference type="Proteomes" id="UP000282321"/>
    </source>
</evidence>
<gene>
    <name evidence="14" type="ORF">DRP44_00355</name>
</gene>
<accession>A0A660SC52</accession>
<evidence type="ECO:0000256" key="1">
    <source>
        <dbReference type="ARBA" id="ARBA00004571"/>
    </source>
</evidence>
<sequence>MKKFFIAVLLFSMFMGSVYGDKIYRLPTTIVSADRFKSSKNKTSYRVTVITAKEIENLALRNLSEIIDYSSNIITSDNGYNGSVAKISMRGGFTRHITVMIDGVPINSSFNGSPDLTLIPTESIKRIEIIEGPISAMYGSGSISGVINIITKDDSRNTFSIGLKNRNGYKCSASVSTPFGYLLFSIGNDRSWRSNTDLSKNSFLWEKKISINRFDLSLTTLYSGYRVGVPGPMPDSNFIPEFGDSTANSLYNHQNTHKFLTKLSSIYNFNSNNMIRLNYSLSFDSLLYYSQDRSWIDNSVQHSYYRYLTISNFPEIVYLLSKHSFDFSIGGNLNVQNNYSHSDVYGDSNILSDSSSWNVKYNTYSIFQEGKLKFIPHFILENKLRYDYVVLSKDTISRKFNALSYALGTVFNYKIFLLKANYGTAFKNPGLNDLFFPYMGNPDLKAENSREFSTSFGINLYKTDFNVSYFNKSIDNLIYWNGMTPQNINSVKINGLESGFKASFSLLSLSINLLYQKSISHDLIDSLGNYIERPTPYSPDFKASYGITLYLPLGFTLGNSGTFTSSYVNYFKNYSGGIDTVKTENNFIINANVNKNMDNTNISFSINNILDYRGIKNFGYSAYDRGYPFDGRRFEFSISSTF</sequence>
<feature type="domain" description="TonB-dependent receptor plug" evidence="13">
    <location>
        <begin position="40"/>
        <end position="146"/>
    </location>
</feature>
<dbReference type="GO" id="GO:0015344">
    <property type="term" value="F:siderophore uptake transmembrane transporter activity"/>
    <property type="evidence" value="ECO:0007669"/>
    <property type="project" value="TreeGrafter"/>
</dbReference>
<dbReference type="PANTHER" id="PTHR30069">
    <property type="entry name" value="TONB-DEPENDENT OUTER MEMBRANE RECEPTOR"/>
    <property type="match status" value="1"/>
</dbReference>
<evidence type="ECO:0000256" key="6">
    <source>
        <dbReference type="ARBA" id="ARBA00023077"/>
    </source>
</evidence>
<keyword evidence="8" id="KW-0675">Receptor</keyword>
<keyword evidence="7 10" id="KW-0472">Membrane</keyword>
<evidence type="ECO:0000256" key="2">
    <source>
        <dbReference type="ARBA" id="ARBA00022448"/>
    </source>
</evidence>
<reference evidence="14 15" key="1">
    <citation type="submission" date="2018-06" db="EMBL/GenBank/DDBJ databases">
        <title>Extensive metabolic versatility and redundancy in microbially diverse, dynamic hydrothermal sediments.</title>
        <authorList>
            <person name="Dombrowski N."/>
            <person name="Teske A."/>
            <person name="Baker B.J."/>
        </authorList>
    </citation>
    <scope>NUCLEOTIDE SEQUENCE [LARGE SCALE GENOMIC DNA]</scope>
    <source>
        <strain evidence="14">B35_G9</strain>
    </source>
</reference>